<sequence length="771" mass="87288">MVTRNLKRKRAFISYREPSSDEDTPPDSEADSANEELPAVAHRETRRIAHLQSQSQPQLTLRSRKTPRTTPSQSPQKAGRSRRQHPQSYKEPSSEDDSEGDYTNEVATVQRKATRSRNKPARVKAAARHDDANFEGDYVEYVKTTRRNRTPRKALGRITKRSDPQTKAPLKTKPLVTDGKIPNLAALPYAVLLQIFVYASHPLYDGLSPTSAVPWLLHMARMHLEFTKPALTALYRNPPLFVLPKDRRNKLLQTLSQTPTSEDRDYQVMVKRLELDVTKMPRRSPTGRAELDLGALITPLRTLKEIDIFDPHDRPPYRQSQVAVRQSASRHYPPALFTGLDQSGARLKGWTWNHFLLTETINSTSMLRMKDIHGQASFQSLRDLVLTNFPQDPKWESPRAKDPAADVEDQPTQEELLASALATLPSLRALSFVSCTAVNNILLPLLPDMLVSLTIANCGMLTSEVLGAYLLTHGNQLEELILNHNQTLNLSFLPDLKHSCPRLEVLRMDLNYYSTFTTSRDADPKYDELLTEEEVPSWPSTLQVLDLVYLRKWSAPAAKTFFKSLINSAAELPDLRELVLKAMVDVNWRERAAFRDEWIPRFKTVFLERPAPPSDHLVSLRAFREWKASQAAGPNGATTAIGAVSEDEGDEAATPANISSQSDALEDTDSDAPILPRGARRRQTRGSDDTWGTKRLRSRVRTSESENDTDSPQDVIVEKYVQGRCRVVDIRIDNLRPREDLFDEGDFLDSEVSGDEDWDGNEENENDRYAW</sequence>
<feature type="region of interest" description="Disordered" evidence="1">
    <location>
        <begin position="1"/>
        <end position="128"/>
    </location>
</feature>
<feature type="region of interest" description="Disordered" evidence="1">
    <location>
        <begin position="647"/>
        <end position="713"/>
    </location>
</feature>
<feature type="compositionally biased region" description="Basic residues" evidence="1">
    <location>
        <begin position="112"/>
        <end position="126"/>
    </location>
</feature>
<protein>
    <submittedName>
        <fullName evidence="2">Uncharacterized protein</fullName>
    </submittedName>
</protein>
<keyword evidence="3" id="KW-1185">Reference proteome</keyword>
<feature type="compositionally biased region" description="Acidic residues" evidence="1">
    <location>
        <begin position="20"/>
        <end position="34"/>
    </location>
</feature>
<dbReference type="InterPro" id="IPR052109">
    <property type="entry name" value="SRRM_Domain-Containing"/>
</dbReference>
<feature type="region of interest" description="Disordered" evidence="1">
    <location>
        <begin position="743"/>
        <end position="771"/>
    </location>
</feature>
<proteinExistence type="predicted"/>
<gene>
    <name evidence="2" type="ORF">BU16DRAFT_574615</name>
</gene>
<name>A0A6A6QHK8_9PEZI</name>
<accession>A0A6A6QHK8</accession>
<dbReference type="InterPro" id="IPR032675">
    <property type="entry name" value="LRR_dom_sf"/>
</dbReference>
<dbReference type="Gene3D" id="3.80.10.10">
    <property type="entry name" value="Ribonuclease Inhibitor"/>
    <property type="match status" value="1"/>
</dbReference>
<feature type="compositionally biased region" description="Basic residues" evidence="1">
    <location>
        <begin position="1"/>
        <end position="11"/>
    </location>
</feature>
<dbReference type="SUPFAM" id="SSF52047">
    <property type="entry name" value="RNI-like"/>
    <property type="match status" value="1"/>
</dbReference>
<dbReference type="EMBL" id="MU004195">
    <property type="protein sequence ID" value="KAF2491569.1"/>
    <property type="molecule type" value="Genomic_DNA"/>
</dbReference>
<dbReference type="PANTHER" id="PTHR34755">
    <property type="entry name" value="SERINE/ARGININE REPETITIVE MATRIX PROTEIN 3-RELATED"/>
    <property type="match status" value="1"/>
</dbReference>
<evidence type="ECO:0000256" key="1">
    <source>
        <dbReference type="SAM" id="MobiDB-lite"/>
    </source>
</evidence>
<reference evidence="2" key="1">
    <citation type="journal article" date="2020" name="Stud. Mycol.">
        <title>101 Dothideomycetes genomes: a test case for predicting lifestyles and emergence of pathogens.</title>
        <authorList>
            <person name="Haridas S."/>
            <person name="Albert R."/>
            <person name="Binder M."/>
            <person name="Bloem J."/>
            <person name="Labutti K."/>
            <person name="Salamov A."/>
            <person name="Andreopoulos B."/>
            <person name="Baker S."/>
            <person name="Barry K."/>
            <person name="Bills G."/>
            <person name="Bluhm B."/>
            <person name="Cannon C."/>
            <person name="Castanera R."/>
            <person name="Culley D."/>
            <person name="Daum C."/>
            <person name="Ezra D."/>
            <person name="Gonzalez J."/>
            <person name="Henrissat B."/>
            <person name="Kuo A."/>
            <person name="Liang C."/>
            <person name="Lipzen A."/>
            <person name="Lutzoni F."/>
            <person name="Magnuson J."/>
            <person name="Mondo S."/>
            <person name="Nolan M."/>
            <person name="Ohm R."/>
            <person name="Pangilinan J."/>
            <person name="Park H.-J."/>
            <person name="Ramirez L."/>
            <person name="Alfaro M."/>
            <person name="Sun H."/>
            <person name="Tritt A."/>
            <person name="Yoshinaga Y."/>
            <person name="Zwiers L.-H."/>
            <person name="Turgeon B."/>
            <person name="Goodwin S."/>
            <person name="Spatafora J."/>
            <person name="Crous P."/>
            <person name="Grigoriev I."/>
        </authorList>
    </citation>
    <scope>NUCLEOTIDE SEQUENCE</scope>
    <source>
        <strain evidence="2">CBS 269.34</strain>
    </source>
</reference>
<organism evidence="2 3">
    <name type="scientific">Lophium mytilinum</name>
    <dbReference type="NCBI Taxonomy" id="390894"/>
    <lineage>
        <taxon>Eukaryota</taxon>
        <taxon>Fungi</taxon>
        <taxon>Dikarya</taxon>
        <taxon>Ascomycota</taxon>
        <taxon>Pezizomycotina</taxon>
        <taxon>Dothideomycetes</taxon>
        <taxon>Pleosporomycetidae</taxon>
        <taxon>Mytilinidiales</taxon>
        <taxon>Mytilinidiaceae</taxon>
        <taxon>Lophium</taxon>
    </lineage>
</organism>
<dbReference type="Proteomes" id="UP000799750">
    <property type="component" value="Unassembled WGS sequence"/>
</dbReference>
<evidence type="ECO:0000313" key="2">
    <source>
        <dbReference type="EMBL" id="KAF2491569.1"/>
    </source>
</evidence>
<dbReference type="PANTHER" id="PTHR34755:SF4">
    <property type="entry name" value="F-BOX DOMAIN-CONTAINING PROTEIN"/>
    <property type="match status" value="1"/>
</dbReference>
<feature type="compositionally biased region" description="Polar residues" evidence="1">
    <location>
        <begin position="51"/>
        <end position="61"/>
    </location>
</feature>
<evidence type="ECO:0000313" key="3">
    <source>
        <dbReference type="Proteomes" id="UP000799750"/>
    </source>
</evidence>
<feature type="compositionally biased region" description="Acidic residues" evidence="1">
    <location>
        <begin position="743"/>
        <end position="765"/>
    </location>
</feature>
<dbReference type="OrthoDB" id="5395390at2759"/>
<dbReference type="AlphaFoldDB" id="A0A6A6QHK8"/>